<gene>
    <name evidence="2" type="ORF">AN618_12160</name>
</gene>
<dbReference type="SMART" id="SM00331">
    <property type="entry name" value="PP2C_SIG"/>
    <property type="match status" value="1"/>
</dbReference>
<evidence type="ECO:0000259" key="1">
    <source>
        <dbReference type="SMART" id="SM00331"/>
    </source>
</evidence>
<sequence>MTERLKVDIAVEADLFILEYRLKKFLKKINLDIPSTLLVAKELATNILKYGKKGFIEVELTEDGLRIVAEDIGKIVGDSSEDKLSGGLGIGLEVVKKSSNELEIERKPGGGTRVKATFKPSKQKGKNFILQVGTASKPHYLEEESGDVCLWKKMGEKYMLFVADVLGHGRRAHEVAKLIEFYVKNSAEEKIEKIYADLQGLLRDTRGCAAFVALVSESMIEYINVGNIKAWLVDAWSARRIMGVGGVVGRMQASPKIFREPVSLIYSTLVVCTDGIKNQFIPTPDIVWIRTLSARDAALKIVTEFSIKEDDATALVAKGE</sequence>
<dbReference type="Proteomes" id="UP000070427">
    <property type="component" value="Unassembled WGS sequence"/>
</dbReference>
<dbReference type="RefSeq" id="WP_066353167.1">
    <property type="nucleotide sequence ID" value="NZ_LOED01000012.1"/>
</dbReference>
<dbReference type="InParanoid" id="A0A140L9U4"/>
<keyword evidence="3" id="KW-1185">Reference proteome</keyword>
<dbReference type="PANTHER" id="PTHR35801:SF1">
    <property type="entry name" value="PHOSPHOSERINE PHOSPHATASE RSBX"/>
    <property type="match status" value="1"/>
</dbReference>
<dbReference type="InterPro" id="IPR003594">
    <property type="entry name" value="HATPase_dom"/>
</dbReference>
<dbReference type="Gene3D" id="3.60.40.10">
    <property type="entry name" value="PPM-type phosphatase domain"/>
    <property type="match status" value="1"/>
</dbReference>
<feature type="domain" description="PPM-type phosphatase" evidence="1">
    <location>
        <begin position="129"/>
        <end position="319"/>
    </location>
</feature>
<comment type="caution">
    <text evidence="2">The sequence shown here is derived from an EMBL/GenBank/DDBJ whole genome shotgun (WGS) entry which is preliminary data.</text>
</comment>
<dbReference type="AlphaFoldDB" id="A0A140L9U4"/>
<dbReference type="InterPro" id="IPR036457">
    <property type="entry name" value="PPM-type-like_dom_sf"/>
</dbReference>
<name>A0A140L9U4_9FIRM</name>
<evidence type="ECO:0000313" key="2">
    <source>
        <dbReference type="EMBL" id="KXG77319.1"/>
    </source>
</evidence>
<dbReference type="InterPro" id="IPR039248">
    <property type="entry name" value="Ptase_RsbX"/>
</dbReference>
<dbReference type="OrthoDB" id="1805512at2"/>
<protein>
    <recommendedName>
        <fullName evidence="1">PPM-type phosphatase domain-containing protein</fullName>
    </recommendedName>
</protein>
<dbReference type="EMBL" id="LOED01000012">
    <property type="protein sequence ID" value="KXG77319.1"/>
    <property type="molecule type" value="Genomic_DNA"/>
</dbReference>
<proteinExistence type="predicted"/>
<dbReference type="InterPro" id="IPR001932">
    <property type="entry name" value="PPM-type_phosphatase-like_dom"/>
</dbReference>
<dbReference type="STRING" id="520764.AN618_12160"/>
<dbReference type="InterPro" id="IPR036890">
    <property type="entry name" value="HATPase_C_sf"/>
</dbReference>
<dbReference type="Pfam" id="PF02518">
    <property type="entry name" value="HATPase_c"/>
    <property type="match status" value="1"/>
</dbReference>
<accession>A0A140L9U4</accession>
<dbReference type="PATRIC" id="fig|520764.3.peg.1257"/>
<evidence type="ECO:0000313" key="3">
    <source>
        <dbReference type="Proteomes" id="UP000070427"/>
    </source>
</evidence>
<dbReference type="SUPFAM" id="SSF55874">
    <property type="entry name" value="ATPase domain of HSP90 chaperone/DNA topoisomerase II/histidine kinase"/>
    <property type="match status" value="1"/>
</dbReference>
<dbReference type="Gene3D" id="3.30.565.10">
    <property type="entry name" value="Histidine kinase-like ATPase, C-terminal domain"/>
    <property type="match status" value="1"/>
</dbReference>
<dbReference type="SUPFAM" id="SSF81606">
    <property type="entry name" value="PP2C-like"/>
    <property type="match status" value="1"/>
</dbReference>
<reference evidence="2 3" key="1">
    <citation type="submission" date="2015-12" db="EMBL/GenBank/DDBJ databases">
        <title>Draft genome sequnece of Fervidicola ferrireducens strain Y170.</title>
        <authorList>
            <person name="Patel B.K."/>
        </authorList>
    </citation>
    <scope>NUCLEOTIDE SEQUENCE [LARGE SCALE GENOMIC DNA]</scope>
    <source>
        <strain evidence="2 3">Y170</strain>
    </source>
</reference>
<organism evidence="2 3">
    <name type="scientific">Fervidicola ferrireducens</name>
    <dbReference type="NCBI Taxonomy" id="520764"/>
    <lineage>
        <taxon>Bacteria</taxon>
        <taxon>Bacillati</taxon>
        <taxon>Bacillota</taxon>
        <taxon>Clostridia</taxon>
        <taxon>Thermosediminibacterales</taxon>
        <taxon>Thermosediminibacteraceae</taxon>
        <taxon>Fervidicola</taxon>
    </lineage>
</organism>
<dbReference type="PANTHER" id="PTHR35801">
    <property type="entry name" value="PHOSPHOSERINE PHOSPHATASE RSBX"/>
    <property type="match status" value="1"/>
</dbReference>